<dbReference type="EC" id="2.7.1.-" evidence="6"/>
<reference evidence="7" key="1">
    <citation type="journal article" date="2024" name="IScience">
        <title>Strigolactones Initiate the Formation of Haustorium-like Structures in Castilleja.</title>
        <authorList>
            <person name="Buerger M."/>
            <person name="Peterson D."/>
            <person name="Chory J."/>
        </authorList>
    </citation>
    <scope>NUCLEOTIDE SEQUENCE [LARGE SCALE GENOMIC DNA]</scope>
</reference>
<organism evidence="6 7">
    <name type="scientific">Castilleja foliolosa</name>
    <dbReference type="NCBI Taxonomy" id="1961234"/>
    <lineage>
        <taxon>Eukaryota</taxon>
        <taxon>Viridiplantae</taxon>
        <taxon>Streptophyta</taxon>
        <taxon>Embryophyta</taxon>
        <taxon>Tracheophyta</taxon>
        <taxon>Spermatophyta</taxon>
        <taxon>Magnoliopsida</taxon>
        <taxon>eudicotyledons</taxon>
        <taxon>Gunneridae</taxon>
        <taxon>Pentapetalae</taxon>
        <taxon>asterids</taxon>
        <taxon>lamiids</taxon>
        <taxon>Lamiales</taxon>
        <taxon>Orobanchaceae</taxon>
        <taxon>Pedicularideae</taxon>
        <taxon>Castillejinae</taxon>
        <taxon>Castilleja</taxon>
    </lineage>
</organism>
<accession>A0ABD3C9W4</accession>
<dbReference type="FunFam" id="3.80.10.10:FF:000024">
    <property type="entry name" value="Somatic embryogenesis receptor kinase 1"/>
    <property type="match status" value="1"/>
</dbReference>
<dbReference type="SUPFAM" id="SSF52058">
    <property type="entry name" value="L domain-like"/>
    <property type="match status" value="1"/>
</dbReference>
<comment type="caution">
    <text evidence="6">The sequence shown here is derived from an EMBL/GenBank/DDBJ whole genome shotgun (WGS) entry which is preliminary data.</text>
</comment>
<keyword evidence="3" id="KW-0677">Repeat</keyword>
<dbReference type="Proteomes" id="UP001632038">
    <property type="component" value="Unassembled WGS sequence"/>
</dbReference>
<dbReference type="InterPro" id="IPR013210">
    <property type="entry name" value="LRR_N_plant-typ"/>
</dbReference>
<dbReference type="GO" id="GO:0016301">
    <property type="term" value="F:kinase activity"/>
    <property type="evidence" value="ECO:0007669"/>
    <property type="project" value="UniProtKB-KW"/>
</dbReference>
<feature type="signal peptide" evidence="4">
    <location>
        <begin position="1"/>
        <end position="19"/>
    </location>
</feature>
<evidence type="ECO:0000256" key="3">
    <source>
        <dbReference type="ARBA" id="ARBA00022737"/>
    </source>
</evidence>
<dbReference type="Pfam" id="PF00560">
    <property type="entry name" value="LRR_1"/>
    <property type="match status" value="3"/>
</dbReference>
<evidence type="ECO:0000256" key="1">
    <source>
        <dbReference type="ARBA" id="ARBA00022614"/>
    </source>
</evidence>
<evidence type="ECO:0000313" key="7">
    <source>
        <dbReference type="Proteomes" id="UP001632038"/>
    </source>
</evidence>
<dbReference type="InterPro" id="IPR032675">
    <property type="entry name" value="LRR_dom_sf"/>
</dbReference>
<keyword evidence="6" id="KW-0418">Kinase</keyword>
<feature type="domain" description="Leucine-rich repeat-containing N-terminal plant-type" evidence="5">
    <location>
        <begin position="20"/>
        <end position="59"/>
    </location>
</feature>
<proteinExistence type="predicted"/>
<name>A0ABD3C9W4_9LAMI</name>
<sequence>MELVLIFIFIVFPFTVVYADTQVDALGAFKKTLYDPTDALHSWNTGLFNPCTWFHTTCDGSNSLTRIDLGNSELAGPLVSQLGTLGTLQYLELYNNKLNGPIPAELGNLTNLVSLDLYDNSLTGPIPEELTKLKSLKFLRLNNNNLSGSISKTLADYLGSVNVVDLSGNSDLCGEFIDKPCP</sequence>
<evidence type="ECO:0000256" key="4">
    <source>
        <dbReference type="SAM" id="SignalP"/>
    </source>
</evidence>
<keyword evidence="1" id="KW-0433">Leucine-rich repeat</keyword>
<keyword evidence="6" id="KW-0808">Transferase</keyword>
<feature type="chain" id="PRO_5044824570" evidence="4">
    <location>
        <begin position="20"/>
        <end position="182"/>
    </location>
</feature>
<gene>
    <name evidence="6" type="primary">SERK5_7</name>
    <name evidence="6" type="ORF">CASFOL_029643</name>
</gene>
<keyword evidence="7" id="KW-1185">Reference proteome</keyword>
<evidence type="ECO:0000259" key="5">
    <source>
        <dbReference type="Pfam" id="PF08263"/>
    </source>
</evidence>
<dbReference type="AlphaFoldDB" id="A0ABD3C9W4"/>
<dbReference type="EMBL" id="JAVIJP010000047">
    <property type="protein sequence ID" value="KAL3626094.1"/>
    <property type="molecule type" value="Genomic_DNA"/>
</dbReference>
<evidence type="ECO:0000256" key="2">
    <source>
        <dbReference type="ARBA" id="ARBA00022729"/>
    </source>
</evidence>
<keyword evidence="2 4" id="KW-0732">Signal</keyword>
<dbReference type="InterPro" id="IPR001611">
    <property type="entry name" value="Leu-rich_rpt"/>
</dbReference>
<dbReference type="PANTHER" id="PTHR47988">
    <property type="entry name" value="SOMATIC EMBRYOGENESIS RECEPTOR KINASE 1"/>
    <property type="match status" value="1"/>
</dbReference>
<dbReference type="Gene3D" id="3.80.10.10">
    <property type="entry name" value="Ribonuclease Inhibitor"/>
    <property type="match status" value="1"/>
</dbReference>
<protein>
    <submittedName>
        <fullName evidence="6">Protein kinase superfamily</fullName>
        <ecNumber evidence="6">2.7.1.-</ecNumber>
    </submittedName>
</protein>
<evidence type="ECO:0000313" key="6">
    <source>
        <dbReference type="EMBL" id="KAL3626094.1"/>
    </source>
</evidence>
<dbReference type="Pfam" id="PF08263">
    <property type="entry name" value="LRRNT_2"/>
    <property type="match status" value="1"/>
</dbReference>